<evidence type="ECO:0000256" key="1">
    <source>
        <dbReference type="SAM" id="Phobius"/>
    </source>
</evidence>
<protein>
    <submittedName>
        <fullName evidence="2">Uncharacterized protein</fullName>
    </submittedName>
</protein>
<reference evidence="2" key="1">
    <citation type="submission" date="2021-02" db="EMBL/GenBank/DDBJ databases">
        <authorList>
            <person name="Nowell W R."/>
        </authorList>
    </citation>
    <scope>NUCLEOTIDE SEQUENCE</scope>
</reference>
<feature type="transmembrane region" description="Helical" evidence="1">
    <location>
        <begin position="31"/>
        <end position="64"/>
    </location>
</feature>
<keyword evidence="1" id="KW-1133">Transmembrane helix</keyword>
<accession>A0A813PEE0</accession>
<evidence type="ECO:0000313" key="3">
    <source>
        <dbReference type="Proteomes" id="UP000663832"/>
    </source>
</evidence>
<sequence length="200" mass="23461">MRNENDVDPFLGSSSERQSLNENESQPWINYIVGAVVSPSVISVIILLLLLFIPITVLVVGINYHDPHYCPIEPHISTFLIVHGSVLFGWIIFTIIPTILAKKLSSNDEPYISGIIVIIFSVMTIICTIFLIIWTIVGSIWTFNVFYWVTYYYDTKNNFYPYNYCQPELYRFTFVYIILSYIFVFLQICYYCFNNMFNWK</sequence>
<dbReference type="PANTHER" id="PTHR33444">
    <property type="entry name" value="SI:DKEY-19B23.12-RELATED"/>
    <property type="match status" value="1"/>
</dbReference>
<dbReference type="PANTHER" id="PTHR33444:SF7">
    <property type="entry name" value="TRANSMEMBRANE PROTEIN 272"/>
    <property type="match status" value="1"/>
</dbReference>
<dbReference type="AlphaFoldDB" id="A0A813PEE0"/>
<keyword evidence="3" id="KW-1185">Reference proteome</keyword>
<name>A0A813PEE0_9BILA</name>
<gene>
    <name evidence="2" type="ORF">QVE165_LOCUS1602</name>
</gene>
<keyword evidence="1" id="KW-0812">Transmembrane</keyword>
<feature type="transmembrane region" description="Helical" evidence="1">
    <location>
        <begin position="169"/>
        <end position="193"/>
    </location>
</feature>
<keyword evidence="1" id="KW-0472">Membrane</keyword>
<feature type="transmembrane region" description="Helical" evidence="1">
    <location>
        <begin position="76"/>
        <end position="96"/>
    </location>
</feature>
<proteinExistence type="predicted"/>
<feature type="transmembrane region" description="Helical" evidence="1">
    <location>
        <begin position="116"/>
        <end position="149"/>
    </location>
</feature>
<dbReference type="InterPro" id="IPR040350">
    <property type="entry name" value="TMEM272"/>
</dbReference>
<evidence type="ECO:0000313" key="2">
    <source>
        <dbReference type="EMBL" id="CAF0752968.1"/>
    </source>
</evidence>
<dbReference type="OrthoDB" id="10035160at2759"/>
<dbReference type="Proteomes" id="UP000663832">
    <property type="component" value="Unassembled WGS sequence"/>
</dbReference>
<comment type="caution">
    <text evidence="2">The sequence shown here is derived from an EMBL/GenBank/DDBJ whole genome shotgun (WGS) entry which is preliminary data.</text>
</comment>
<organism evidence="2 3">
    <name type="scientific">Adineta steineri</name>
    <dbReference type="NCBI Taxonomy" id="433720"/>
    <lineage>
        <taxon>Eukaryota</taxon>
        <taxon>Metazoa</taxon>
        <taxon>Spiralia</taxon>
        <taxon>Gnathifera</taxon>
        <taxon>Rotifera</taxon>
        <taxon>Eurotatoria</taxon>
        <taxon>Bdelloidea</taxon>
        <taxon>Adinetida</taxon>
        <taxon>Adinetidae</taxon>
        <taxon>Adineta</taxon>
    </lineage>
</organism>
<dbReference type="EMBL" id="CAJNOM010000005">
    <property type="protein sequence ID" value="CAF0752968.1"/>
    <property type="molecule type" value="Genomic_DNA"/>
</dbReference>